<dbReference type="GO" id="GO:0006281">
    <property type="term" value="P:DNA repair"/>
    <property type="evidence" value="ECO:0007669"/>
    <property type="project" value="TreeGrafter"/>
</dbReference>
<evidence type="ECO:0000259" key="15">
    <source>
        <dbReference type="PROSITE" id="PS51194"/>
    </source>
</evidence>
<evidence type="ECO:0000256" key="6">
    <source>
        <dbReference type="ARBA" id="ARBA00022801"/>
    </source>
</evidence>
<sequence length="956" mass="106407">MAPPHVDPKRKRSPTVDLTGKSSTEDEAPVAKKQTTAARTNADRRGNRQPRAPTPPPASPTQTPASSAPSNSQRGDNAGFSGSFGNNQHPEPERSAWLAPLDDEGGYMDEIVSSTQAAADNDELTLYGELATKIVGVQYYRGMATAGEYIVMKREPSNPYDRNAIRIDNVAQQQIGHIPRRIAEKLAKYMDNGWVACEGRLAGSIGTFDCPLAVVNGLRWREQEEQKRLAEERKAAAAKGKGKARVPSSQHAEYATQSGPPPQNSQPIMEELLEMSQRFNPRQAGSAMDALGMEEEKLKNMPVANKPEGIKTEMLPYQLQALQWLLDQEDPQLPPPGSQDPVQLWKRDPSRKDAFHNIATNYPTMQAPTLASGGILADDMGLGKTLEMISLLVADAEKSGKGTTLIVCPLSVMSNWSGQVKSHVHPDNMLDIYIYHGSGRAKMNSEAFKQFDVVITTYQTLATDHTPKGKGAAADMPKRELPKEGLYSVDWRRVILDEGHQIRNPKSKGAYAVEALTARSRWVLTGTPIVNSLKDLYTLLRFIGITGGLEQMDMFNRALTRPLKAGDQSATYLLRAIMTAFTLRRRKEMAFVDLRLPSLENYVHNIKFTEAERKRYLALDQQARKGVEDYQCAGKNSFQQYSHLLEILLRMRQRCNHWQLCGERITKLMEQLAEFEKQKTVELNPETTKLLQAKLQLAIESQDDCPLCLDTLHDPVITVCKHVFGKQCIAQAIETQHKCPMCREPLADVETTCIAPANGGGDEAADDEMNLTESSSKLDTMTDILTATKGKLEGEKTVIFSQWTRFLDLVQARLDREVIKYCRLDGTMNASQRNASLNALEHDSDRTVMSASLGVCAVGLNLTAANQIILSDTWWAPAIEDQAVDRVHRVGQKKECRVFRLVMDGSIEEKTIAVQQEKRKLMQLTFAEREGTNKREKVKTGRLADIQRLLASQPSV</sequence>
<dbReference type="EMBL" id="RIBY02001556">
    <property type="protein sequence ID" value="KAH9828443.1"/>
    <property type="molecule type" value="Genomic_DNA"/>
</dbReference>
<comment type="subcellular location">
    <subcellularLocation>
        <location evidence="1">Nucleus</location>
    </subcellularLocation>
</comment>
<dbReference type="AlphaFoldDB" id="A0A9W7W317"/>
<dbReference type="Pfam" id="PF00176">
    <property type="entry name" value="SNF2-rel_dom"/>
    <property type="match status" value="1"/>
</dbReference>
<feature type="region of interest" description="Disordered" evidence="12">
    <location>
        <begin position="1"/>
        <end position="94"/>
    </location>
</feature>
<dbReference type="SMART" id="SM00487">
    <property type="entry name" value="DEXDc"/>
    <property type="match status" value="1"/>
</dbReference>
<dbReference type="GO" id="GO:0008270">
    <property type="term" value="F:zinc ion binding"/>
    <property type="evidence" value="ECO:0007669"/>
    <property type="project" value="UniProtKB-KW"/>
</dbReference>
<evidence type="ECO:0000313" key="17">
    <source>
        <dbReference type="Proteomes" id="UP001138500"/>
    </source>
</evidence>
<dbReference type="SMART" id="SM00184">
    <property type="entry name" value="RING"/>
    <property type="match status" value="1"/>
</dbReference>
<reference evidence="16 17" key="2">
    <citation type="journal article" date="2021" name="Curr. Genet.">
        <title>Genetic response to nitrogen starvation in the aggressive Eucalyptus foliar pathogen Teratosphaeria destructans.</title>
        <authorList>
            <person name="Havenga M."/>
            <person name="Wingfield B.D."/>
            <person name="Wingfield M.J."/>
            <person name="Dreyer L.L."/>
            <person name="Roets F."/>
            <person name="Aylward J."/>
        </authorList>
    </citation>
    <scope>NUCLEOTIDE SEQUENCE [LARGE SCALE GENOMIC DNA]</scope>
    <source>
        <strain evidence="16">CMW44962</strain>
    </source>
</reference>
<dbReference type="InterPro" id="IPR013083">
    <property type="entry name" value="Znf_RING/FYVE/PHD"/>
</dbReference>
<dbReference type="PROSITE" id="PS50089">
    <property type="entry name" value="ZF_RING_2"/>
    <property type="match status" value="1"/>
</dbReference>
<dbReference type="Pfam" id="PF08797">
    <property type="entry name" value="HIRAN"/>
    <property type="match status" value="1"/>
</dbReference>
<evidence type="ECO:0000256" key="8">
    <source>
        <dbReference type="ARBA" id="ARBA00022833"/>
    </source>
</evidence>
<evidence type="ECO:0000256" key="11">
    <source>
        <dbReference type="PROSITE-ProRule" id="PRU00175"/>
    </source>
</evidence>
<dbReference type="GO" id="GO:0005524">
    <property type="term" value="F:ATP binding"/>
    <property type="evidence" value="ECO:0007669"/>
    <property type="project" value="UniProtKB-KW"/>
</dbReference>
<dbReference type="GO" id="GO:0005634">
    <property type="term" value="C:nucleus"/>
    <property type="evidence" value="ECO:0007669"/>
    <property type="project" value="UniProtKB-SubCell"/>
</dbReference>
<dbReference type="InterPro" id="IPR001650">
    <property type="entry name" value="Helicase_C-like"/>
</dbReference>
<keyword evidence="3" id="KW-0479">Metal-binding</keyword>
<dbReference type="Gene3D" id="3.40.50.300">
    <property type="entry name" value="P-loop containing nucleotide triphosphate hydrolases"/>
    <property type="match status" value="1"/>
</dbReference>
<feature type="domain" description="Helicase ATP-binding" evidence="14">
    <location>
        <begin position="365"/>
        <end position="546"/>
    </location>
</feature>
<feature type="compositionally biased region" description="Low complexity" evidence="12">
    <location>
        <begin position="60"/>
        <end position="70"/>
    </location>
</feature>
<evidence type="ECO:0000256" key="3">
    <source>
        <dbReference type="ARBA" id="ARBA00022723"/>
    </source>
</evidence>
<dbReference type="Gene3D" id="3.40.50.10810">
    <property type="entry name" value="Tandem AAA-ATPase domain"/>
    <property type="match status" value="1"/>
</dbReference>
<evidence type="ECO:0000256" key="5">
    <source>
        <dbReference type="ARBA" id="ARBA00022771"/>
    </source>
</evidence>
<dbReference type="OrthoDB" id="448448at2759"/>
<evidence type="ECO:0000256" key="7">
    <source>
        <dbReference type="ARBA" id="ARBA00022806"/>
    </source>
</evidence>
<keyword evidence="8" id="KW-0862">Zinc</keyword>
<keyword evidence="17" id="KW-1185">Reference proteome</keyword>
<dbReference type="Proteomes" id="UP001138500">
    <property type="component" value="Unassembled WGS sequence"/>
</dbReference>
<dbReference type="Gene3D" id="3.30.70.2330">
    <property type="match status" value="1"/>
</dbReference>
<dbReference type="PROSITE" id="PS51192">
    <property type="entry name" value="HELICASE_ATP_BIND_1"/>
    <property type="match status" value="1"/>
</dbReference>
<dbReference type="InterPro" id="IPR014905">
    <property type="entry name" value="HIRAN"/>
</dbReference>
<reference evidence="16 17" key="1">
    <citation type="journal article" date="2018" name="IMA Fungus">
        <title>IMA Genome-F 10: Nine draft genome sequences of Claviceps purpurea s.lat., including C. arundinis, C. humidiphila, and C. cf. spartinae, pseudomolecules for the pitch canker pathogen Fusarium circinatum, draft genome of Davidsoniella eucalypti, Grosmannia galeiformis, Quambalaria eucalypti, and Teratosphaeria destructans.</title>
        <authorList>
            <person name="Wingfield B.D."/>
            <person name="Liu M."/>
            <person name="Nguyen H.D."/>
            <person name="Lane F.A."/>
            <person name="Morgan S.W."/>
            <person name="De Vos L."/>
            <person name="Wilken P.M."/>
            <person name="Duong T.A."/>
            <person name="Aylward J."/>
            <person name="Coetzee M.P."/>
            <person name="Dadej K."/>
            <person name="De Beer Z.W."/>
            <person name="Findlay W."/>
            <person name="Havenga M."/>
            <person name="Kolarik M."/>
            <person name="Menzies J.G."/>
            <person name="Naidoo K."/>
            <person name="Pochopski O."/>
            <person name="Shoukouhi P."/>
            <person name="Santana Q.C."/>
            <person name="Seifert K.A."/>
            <person name="Soal N."/>
            <person name="Steenkamp E.T."/>
            <person name="Tatham C.T."/>
            <person name="van der Nest M.A."/>
            <person name="Wingfield M.J."/>
        </authorList>
    </citation>
    <scope>NUCLEOTIDE SEQUENCE [LARGE SCALE GENOMIC DNA]</scope>
    <source>
        <strain evidence="16">CMW44962</strain>
    </source>
</reference>
<gene>
    <name evidence="16" type="ORF">Tdes44962_MAKER02361</name>
</gene>
<dbReference type="PANTHER" id="PTHR45626">
    <property type="entry name" value="TRANSCRIPTION TERMINATION FACTOR 2-RELATED"/>
    <property type="match status" value="1"/>
</dbReference>
<keyword evidence="10" id="KW-0539">Nucleus</keyword>
<keyword evidence="5 11" id="KW-0863">Zinc-finger</keyword>
<dbReference type="Pfam" id="PF00271">
    <property type="entry name" value="Helicase_C"/>
    <property type="match status" value="1"/>
</dbReference>
<dbReference type="GO" id="GO:0016818">
    <property type="term" value="F:hydrolase activity, acting on acid anhydrides, in phosphorus-containing anhydrides"/>
    <property type="evidence" value="ECO:0007669"/>
    <property type="project" value="InterPro"/>
</dbReference>
<dbReference type="InterPro" id="IPR049730">
    <property type="entry name" value="SNF2/RAD54-like_C"/>
</dbReference>
<evidence type="ECO:0000313" key="16">
    <source>
        <dbReference type="EMBL" id="KAH9828443.1"/>
    </source>
</evidence>
<dbReference type="InterPro" id="IPR050628">
    <property type="entry name" value="SNF2_RAD54_helicase_TF"/>
</dbReference>
<organism evidence="16 17">
    <name type="scientific">Teratosphaeria destructans</name>
    <dbReference type="NCBI Taxonomy" id="418781"/>
    <lineage>
        <taxon>Eukaryota</taxon>
        <taxon>Fungi</taxon>
        <taxon>Dikarya</taxon>
        <taxon>Ascomycota</taxon>
        <taxon>Pezizomycotina</taxon>
        <taxon>Dothideomycetes</taxon>
        <taxon>Dothideomycetidae</taxon>
        <taxon>Mycosphaerellales</taxon>
        <taxon>Teratosphaeriaceae</taxon>
        <taxon>Teratosphaeria</taxon>
    </lineage>
</organism>
<dbReference type="SMART" id="SM00910">
    <property type="entry name" value="HIRAN"/>
    <property type="match status" value="1"/>
</dbReference>
<dbReference type="SUPFAM" id="SSF52540">
    <property type="entry name" value="P-loop containing nucleoside triphosphate hydrolases"/>
    <property type="match status" value="2"/>
</dbReference>
<evidence type="ECO:0000256" key="9">
    <source>
        <dbReference type="ARBA" id="ARBA00022840"/>
    </source>
</evidence>
<keyword evidence="7" id="KW-0347">Helicase</keyword>
<dbReference type="GO" id="GO:0004386">
    <property type="term" value="F:helicase activity"/>
    <property type="evidence" value="ECO:0007669"/>
    <property type="project" value="UniProtKB-KW"/>
</dbReference>
<name>A0A9W7W317_9PEZI</name>
<evidence type="ECO:0000256" key="12">
    <source>
        <dbReference type="SAM" id="MobiDB-lite"/>
    </source>
</evidence>
<dbReference type="Gene3D" id="3.30.40.10">
    <property type="entry name" value="Zinc/RING finger domain, C3HC4 (zinc finger)"/>
    <property type="match status" value="1"/>
</dbReference>
<comment type="similarity">
    <text evidence="2">Belongs to the SNF2/RAD54 helicase family.</text>
</comment>
<feature type="domain" description="RING-type" evidence="13">
    <location>
        <begin position="705"/>
        <end position="743"/>
    </location>
</feature>
<dbReference type="PANTHER" id="PTHR45626:SF11">
    <property type="entry name" value="FAMILY HELICASE, PUTATIVE (AFU_ORTHOLOGUE AFUA_5G06590)-RELATED"/>
    <property type="match status" value="1"/>
</dbReference>
<comment type="caution">
    <text evidence="16">The sequence shown here is derived from an EMBL/GenBank/DDBJ whole genome shotgun (WGS) entry which is preliminary data.</text>
</comment>
<dbReference type="InterPro" id="IPR014001">
    <property type="entry name" value="Helicase_ATP-bd"/>
</dbReference>
<feature type="region of interest" description="Disordered" evidence="12">
    <location>
        <begin position="232"/>
        <end position="266"/>
    </location>
</feature>
<evidence type="ECO:0000259" key="13">
    <source>
        <dbReference type="PROSITE" id="PS50089"/>
    </source>
</evidence>
<dbReference type="InterPro" id="IPR001841">
    <property type="entry name" value="Znf_RING"/>
</dbReference>
<dbReference type="InterPro" id="IPR027417">
    <property type="entry name" value="P-loop_NTPase"/>
</dbReference>
<protein>
    <submittedName>
        <fullName evidence="16">Helicase-like transcription factor</fullName>
    </submittedName>
</protein>
<dbReference type="GO" id="GO:0003676">
    <property type="term" value="F:nucleic acid binding"/>
    <property type="evidence" value="ECO:0007669"/>
    <property type="project" value="InterPro"/>
</dbReference>
<feature type="compositionally biased region" description="Polar residues" evidence="12">
    <location>
        <begin position="247"/>
        <end position="258"/>
    </location>
</feature>
<dbReference type="InterPro" id="IPR038718">
    <property type="entry name" value="SNF2-like_sf"/>
</dbReference>
<dbReference type="SMART" id="SM00490">
    <property type="entry name" value="HELICc"/>
    <property type="match status" value="1"/>
</dbReference>
<accession>A0A9W7W317</accession>
<evidence type="ECO:0000256" key="2">
    <source>
        <dbReference type="ARBA" id="ARBA00007025"/>
    </source>
</evidence>
<keyword evidence="4" id="KW-0547">Nucleotide-binding</keyword>
<keyword evidence="9" id="KW-0067">ATP-binding</keyword>
<dbReference type="InterPro" id="IPR000330">
    <property type="entry name" value="SNF2_N"/>
</dbReference>
<evidence type="ECO:0000256" key="10">
    <source>
        <dbReference type="ARBA" id="ARBA00023242"/>
    </source>
</evidence>
<dbReference type="CDD" id="cd18793">
    <property type="entry name" value="SF2_C_SNF"/>
    <property type="match status" value="1"/>
</dbReference>
<evidence type="ECO:0000256" key="4">
    <source>
        <dbReference type="ARBA" id="ARBA00022741"/>
    </source>
</evidence>
<evidence type="ECO:0000256" key="1">
    <source>
        <dbReference type="ARBA" id="ARBA00004123"/>
    </source>
</evidence>
<keyword evidence="6" id="KW-0378">Hydrolase</keyword>
<dbReference type="SUPFAM" id="SSF57850">
    <property type="entry name" value="RING/U-box"/>
    <property type="match status" value="1"/>
</dbReference>
<proteinExistence type="inferred from homology"/>
<dbReference type="PROSITE" id="PS51194">
    <property type="entry name" value="HELICASE_CTER"/>
    <property type="match status" value="1"/>
</dbReference>
<dbReference type="GO" id="GO:0008094">
    <property type="term" value="F:ATP-dependent activity, acting on DNA"/>
    <property type="evidence" value="ECO:0007669"/>
    <property type="project" value="TreeGrafter"/>
</dbReference>
<evidence type="ECO:0000259" key="14">
    <source>
        <dbReference type="PROSITE" id="PS51192"/>
    </source>
</evidence>
<feature type="domain" description="Helicase C-terminal" evidence="15">
    <location>
        <begin position="780"/>
        <end position="932"/>
    </location>
</feature>
<dbReference type="Pfam" id="PF13923">
    <property type="entry name" value="zf-C3HC4_2"/>
    <property type="match status" value="1"/>
</dbReference>